<keyword evidence="7" id="KW-0067">ATP-binding</keyword>
<feature type="domain" description="ABC transporter" evidence="11">
    <location>
        <begin position="2"/>
        <end position="238"/>
    </location>
</feature>
<dbReference type="FunFam" id="3.40.50.300:FF:000134">
    <property type="entry name" value="Iron-enterobactin ABC transporter ATP-binding protein"/>
    <property type="match status" value="1"/>
</dbReference>
<evidence type="ECO:0000256" key="10">
    <source>
        <dbReference type="ARBA" id="ARBA00023136"/>
    </source>
</evidence>
<evidence type="ECO:0000256" key="5">
    <source>
        <dbReference type="ARBA" id="ARBA00022496"/>
    </source>
</evidence>
<evidence type="ECO:0000259" key="11">
    <source>
        <dbReference type="PROSITE" id="PS50893"/>
    </source>
</evidence>
<evidence type="ECO:0000256" key="2">
    <source>
        <dbReference type="ARBA" id="ARBA00005417"/>
    </source>
</evidence>
<dbReference type="GO" id="GO:0005524">
    <property type="term" value="F:ATP binding"/>
    <property type="evidence" value="ECO:0007669"/>
    <property type="project" value="UniProtKB-KW"/>
</dbReference>
<dbReference type="STRING" id="1851544.ODI_01028"/>
<dbReference type="PROSITE" id="PS50893">
    <property type="entry name" value="ABC_TRANSPORTER_2"/>
    <property type="match status" value="1"/>
</dbReference>
<dbReference type="Gene3D" id="3.40.50.300">
    <property type="entry name" value="P-loop containing nucleotide triphosphate hydrolases"/>
    <property type="match status" value="1"/>
</dbReference>
<comment type="similarity">
    <text evidence="2">Belongs to the ABC transporter superfamily.</text>
</comment>
<dbReference type="SUPFAM" id="SSF52540">
    <property type="entry name" value="P-loop containing nucleoside triphosphate hydrolases"/>
    <property type="match status" value="1"/>
</dbReference>
<keyword evidence="4" id="KW-1003">Cell membrane</keyword>
<keyword evidence="3" id="KW-0813">Transport</keyword>
<evidence type="ECO:0000256" key="9">
    <source>
        <dbReference type="ARBA" id="ARBA00023065"/>
    </source>
</evidence>
<dbReference type="InterPro" id="IPR051535">
    <property type="entry name" value="Siderophore_ABC-ATPase"/>
</dbReference>
<dbReference type="GO" id="GO:0016887">
    <property type="term" value="F:ATP hydrolysis activity"/>
    <property type="evidence" value="ECO:0007669"/>
    <property type="project" value="InterPro"/>
</dbReference>
<keyword evidence="9" id="KW-0406">Ion transport</keyword>
<dbReference type="EMBL" id="FLRC01000044">
    <property type="protein sequence ID" value="SBT26903.1"/>
    <property type="molecule type" value="Genomic_DNA"/>
</dbReference>
<comment type="subcellular location">
    <subcellularLocation>
        <location evidence="1">Cell membrane</location>
        <topology evidence="1">Peripheral membrane protein</topology>
    </subcellularLocation>
</comment>
<dbReference type="EMBL" id="LT907988">
    <property type="protein sequence ID" value="SOE52512.1"/>
    <property type="molecule type" value="Genomic_DNA"/>
</dbReference>
<evidence type="ECO:0000313" key="14">
    <source>
        <dbReference type="Proteomes" id="UP000078558"/>
    </source>
</evidence>
<dbReference type="KEGG" id="odi:ODI_R4251"/>
<dbReference type="InterPro" id="IPR003593">
    <property type="entry name" value="AAA+_ATPase"/>
</dbReference>
<proteinExistence type="inferred from homology"/>
<reference evidence="13 14" key="2">
    <citation type="submission" date="2017-08" db="EMBL/GenBank/DDBJ databases">
        <authorList>
            <person name="de Groot N.N."/>
        </authorList>
    </citation>
    <scope>NUCLEOTIDE SEQUENCE [LARGE SCALE GENOMIC DNA]</scope>
    <source>
        <strain evidence="13">Orrdi1</strain>
    </source>
</reference>
<keyword evidence="14" id="KW-1185">Reference proteome</keyword>
<dbReference type="PROSITE" id="PS00211">
    <property type="entry name" value="ABC_TRANSPORTER_1"/>
    <property type="match status" value="1"/>
</dbReference>
<gene>
    <name evidence="12" type="ORF">ODI_01028</name>
    <name evidence="13" type="ORF">ODI_R4251</name>
</gene>
<dbReference type="InterPro" id="IPR017871">
    <property type="entry name" value="ABC_transporter-like_CS"/>
</dbReference>
<keyword evidence="5" id="KW-0410">Iron transport</keyword>
<accession>A0A1C3K608</accession>
<dbReference type="InterPro" id="IPR027417">
    <property type="entry name" value="P-loop_NTPase"/>
</dbReference>
<dbReference type="GO" id="GO:0006826">
    <property type="term" value="P:iron ion transport"/>
    <property type="evidence" value="ECO:0007669"/>
    <property type="project" value="UniProtKB-KW"/>
</dbReference>
<dbReference type="PANTHER" id="PTHR42771:SF2">
    <property type="entry name" value="IRON(3+)-HYDROXAMATE IMPORT ATP-BINDING PROTEIN FHUC"/>
    <property type="match status" value="1"/>
</dbReference>
<evidence type="ECO:0000256" key="8">
    <source>
        <dbReference type="ARBA" id="ARBA00023004"/>
    </source>
</evidence>
<sequence length="260" mass="27992">MIAGLALDLAYDGRCIASGLDVDIPRGCITAIVGPNACGKSTLLRALSRLLAPHAGQVILDGKDIRRYRARELARKLGLLPQSCLAPPGIRVADLVARGRYPHLSPARQWSDADEAALCQAMADTGVTDLAERAVDDLSGGQRQRVWLAMALAQQTPVLLLDEPTTFLDIAHQLDLLALCRKLNRENGQTLVMVLHDLNQAARYADRLIAMRAGTILASGPPREVLTPALVERLFGIRCIVMPDPVDGSPLVIPLHTTPA</sequence>
<evidence type="ECO:0000256" key="3">
    <source>
        <dbReference type="ARBA" id="ARBA00022448"/>
    </source>
</evidence>
<evidence type="ECO:0000313" key="12">
    <source>
        <dbReference type="EMBL" id="SBT26903.1"/>
    </source>
</evidence>
<dbReference type="GO" id="GO:0005886">
    <property type="term" value="C:plasma membrane"/>
    <property type="evidence" value="ECO:0007669"/>
    <property type="project" value="UniProtKB-SubCell"/>
</dbReference>
<evidence type="ECO:0000256" key="7">
    <source>
        <dbReference type="ARBA" id="ARBA00022840"/>
    </source>
</evidence>
<evidence type="ECO:0000256" key="1">
    <source>
        <dbReference type="ARBA" id="ARBA00004202"/>
    </source>
</evidence>
<organism evidence="12 14">
    <name type="scientific">Orrella dioscoreae</name>
    <dbReference type="NCBI Taxonomy" id="1851544"/>
    <lineage>
        <taxon>Bacteria</taxon>
        <taxon>Pseudomonadati</taxon>
        <taxon>Pseudomonadota</taxon>
        <taxon>Betaproteobacteria</taxon>
        <taxon>Burkholderiales</taxon>
        <taxon>Alcaligenaceae</taxon>
        <taxon>Orrella</taxon>
    </lineage>
</organism>
<keyword evidence="6" id="KW-0547">Nucleotide-binding</keyword>
<dbReference type="Proteomes" id="UP000078558">
    <property type="component" value="Chromosome I"/>
</dbReference>
<dbReference type="InterPro" id="IPR003439">
    <property type="entry name" value="ABC_transporter-like_ATP-bd"/>
</dbReference>
<keyword evidence="10" id="KW-0472">Membrane</keyword>
<dbReference type="AlphaFoldDB" id="A0A1C3K608"/>
<dbReference type="Pfam" id="PF00005">
    <property type="entry name" value="ABC_tran"/>
    <property type="match status" value="1"/>
</dbReference>
<evidence type="ECO:0000313" key="13">
    <source>
        <dbReference type="EMBL" id="SOE52512.1"/>
    </source>
</evidence>
<dbReference type="SMART" id="SM00382">
    <property type="entry name" value="AAA"/>
    <property type="match status" value="1"/>
</dbReference>
<evidence type="ECO:0000256" key="4">
    <source>
        <dbReference type="ARBA" id="ARBA00022475"/>
    </source>
</evidence>
<reference evidence="12 14" key="1">
    <citation type="submission" date="2016-06" db="EMBL/GenBank/DDBJ databases">
        <authorList>
            <person name="Kjaerup R.B."/>
            <person name="Dalgaard T.S."/>
            <person name="Juul-Madsen H.R."/>
        </authorList>
    </citation>
    <scope>NUCLEOTIDE SEQUENCE [LARGE SCALE GENOMIC DNA]</scope>
    <source>
        <strain evidence="12">Orrdi1</strain>
    </source>
</reference>
<evidence type="ECO:0000256" key="6">
    <source>
        <dbReference type="ARBA" id="ARBA00022741"/>
    </source>
</evidence>
<protein>
    <submittedName>
        <fullName evidence="12">ABC-type Fe3+-siderophore transport system, ATPase component</fullName>
    </submittedName>
</protein>
<name>A0A1C3K608_9BURK</name>
<dbReference type="PANTHER" id="PTHR42771">
    <property type="entry name" value="IRON(3+)-HYDROXAMATE IMPORT ATP-BINDING PROTEIN FHUC"/>
    <property type="match status" value="1"/>
</dbReference>
<dbReference type="CDD" id="cd03214">
    <property type="entry name" value="ABC_Iron-Siderophores_B12_Hemin"/>
    <property type="match status" value="1"/>
</dbReference>
<keyword evidence="8" id="KW-0408">Iron</keyword>